<reference evidence="12" key="1">
    <citation type="journal article" date="2021" name="IMA Fungus">
        <title>Genomic characterization of three marine fungi, including Emericellopsis atlantica sp. nov. with signatures of a generalist lifestyle and marine biomass degradation.</title>
        <authorList>
            <person name="Hagestad O.C."/>
            <person name="Hou L."/>
            <person name="Andersen J.H."/>
            <person name="Hansen E.H."/>
            <person name="Altermark B."/>
            <person name="Li C."/>
            <person name="Kuhnert E."/>
            <person name="Cox R.J."/>
            <person name="Crous P.W."/>
            <person name="Spatafora J.W."/>
            <person name="Lail K."/>
            <person name="Amirebrahimi M."/>
            <person name="Lipzen A."/>
            <person name="Pangilinan J."/>
            <person name="Andreopoulos W."/>
            <person name="Hayes R.D."/>
            <person name="Ng V."/>
            <person name="Grigoriev I.V."/>
            <person name="Jackson S.A."/>
            <person name="Sutton T.D.S."/>
            <person name="Dobson A.D.W."/>
            <person name="Rama T."/>
        </authorList>
    </citation>
    <scope>NUCLEOTIDE SEQUENCE</scope>
    <source>
        <strain evidence="12">TRa3180A</strain>
    </source>
</reference>
<dbReference type="Proteomes" id="UP000887226">
    <property type="component" value="Unassembled WGS sequence"/>
</dbReference>
<dbReference type="InterPro" id="IPR039261">
    <property type="entry name" value="FNR_nucleotide-bd"/>
</dbReference>
<comment type="caution">
    <text evidence="12">The sequence shown here is derived from an EMBL/GenBank/DDBJ whole genome shotgun (WGS) entry which is preliminary data.</text>
</comment>
<keyword evidence="13" id="KW-1185">Reference proteome</keyword>
<feature type="transmembrane region" description="Helical" evidence="10">
    <location>
        <begin position="163"/>
        <end position="180"/>
    </location>
</feature>
<feature type="transmembrane region" description="Helical" evidence="10">
    <location>
        <begin position="44"/>
        <end position="60"/>
    </location>
</feature>
<dbReference type="GO" id="GO:0000293">
    <property type="term" value="F:ferric-chelate reductase activity"/>
    <property type="evidence" value="ECO:0007669"/>
    <property type="project" value="UniProtKB-ARBA"/>
</dbReference>
<proteinExistence type="inferred from homology"/>
<evidence type="ECO:0000256" key="1">
    <source>
        <dbReference type="ARBA" id="ARBA00004141"/>
    </source>
</evidence>
<dbReference type="PROSITE" id="PS51384">
    <property type="entry name" value="FAD_FR"/>
    <property type="match status" value="1"/>
</dbReference>
<feature type="transmembrane region" description="Helical" evidence="10">
    <location>
        <begin position="128"/>
        <end position="147"/>
    </location>
</feature>
<dbReference type="GO" id="GO:0005886">
    <property type="term" value="C:plasma membrane"/>
    <property type="evidence" value="ECO:0007669"/>
    <property type="project" value="TreeGrafter"/>
</dbReference>
<dbReference type="PANTHER" id="PTHR32361">
    <property type="entry name" value="FERRIC/CUPRIC REDUCTASE TRANSMEMBRANE COMPONENT"/>
    <property type="match status" value="1"/>
</dbReference>
<dbReference type="GO" id="GO:0015677">
    <property type="term" value="P:copper ion import"/>
    <property type="evidence" value="ECO:0007669"/>
    <property type="project" value="TreeGrafter"/>
</dbReference>
<dbReference type="Pfam" id="PF08030">
    <property type="entry name" value="NAD_binding_6"/>
    <property type="match status" value="1"/>
</dbReference>
<dbReference type="OrthoDB" id="4494341at2759"/>
<dbReference type="SFLD" id="SFLDG01168">
    <property type="entry name" value="Ferric_reductase_subgroup_(FRE"/>
    <property type="match status" value="1"/>
</dbReference>
<organism evidence="12 13">
    <name type="scientific">Calycina marina</name>
    <dbReference type="NCBI Taxonomy" id="1763456"/>
    <lineage>
        <taxon>Eukaryota</taxon>
        <taxon>Fungi</taxon>
        <taxon>Dikarya</taxon>
        <taxon>Ascomycota</taxon>
        <taxon>Pezizomycotina</taxon>
        <taxon>Leotiomycetes</taxon>
        <taxon>Helotiales</taxon>
        <taxon>Pezizellaceae</taxon>
        <taxon>Calycina</taxon>
    </lineage>
</organism>
<evidence type="ECO:0000256" key="5">
    <source>
        <dbReference type="ARBA" id="ARBA00022982"/>
    </source>
</evidence>
<gene>
    <name evidence="12" type="ORF">BJ878DRAFT_20924</name>
</gene>
<evidence type="ECO:0000256" key="4">
    <source>
        <dbReference type="ARBA" id="ARBA00022692"/>
    </source>
</evidence>
<dbReference type="AlphaFoldDB" id="A0A9P7Z5R6"/>
<evidence type="ECO:0000256" key="10">
    <source>
        <dbReference type="SAM" id="Phobius"/>
    </source>
</evidence>
<keyword evidence="5" id="KW-0249">Electron transport</keyword>
<keyword evidence="6 10" id="KW-1133">Transmembrane helix</keyword>
<evidence type="ECO:0000313" key="12">
    <source>
        <dbReference type="EMBL" id="KAG9245373.1"/>
    </source>
</evidence>
<dbReference type="Pfam" id="PF01794">
    <property type="entry name" value="Ferric_reduct"/>
    <property type="match status" value="1"/>
</dbReference>
<sequence length="603" mass="68102">MLAYLNIPRSQLNDTYIRTEVAPYATGLGGVNEAGNHSFRLADWLWLGLLAVIVLIIRLLERANRHQRHMTAMNLSADQQRFWKQNKSILWWIKKHITYAPIGKTRHNREFKLSSAVNMGTLPSRLHAAILLSWVLINIIACVYLEYSGPNPYRMAAELRGRSGYLALMNVVPLVLLAGRNNPLISWLQISFDTYNLIHRWLGRVVTIEAVVHTCAWAYVKLAETSWEGIRHMIATDAFIGYGTLGTVCLLLIAVLSLSPLRHAFYETFLNIHITLASLTIVAIFVHIKLAGLLELSLTMLALIVIWSYDRFMRLFKLIMLNRKGNKWTIATITALPGEASRVTLHLPRYVKIHCGTHAYLRFAGLNVWESHPFSIAWTMDHLAYFPKHEMDTENGEGRIDFSKSTTDVDFVVHAQTGITRRLYNKAKASGGTVTVRAAIEGPYAGHHSLSSYGHAILFAGSSGISHQLPFVQCLLKGYVDGTVATRKVTLIWIIRHSEHLEWVRPYMEQILPMKRRKELLTIKIYVTRPRNAADMHSASRTVQMFPGRPDVEILVKEEVAAQVGAMCVTVCGPGTLADGVRKAVRQNQETGTIDFIEESFTW</sequence>
<evidence type="ECO:0000256" key="6">
    <source>
        <dbReference type="ARBA" id="ARBA00022989"/>
    </source>
</evidence>
<comment type="similarity">
    <text evidence="2">Belongs to the ferric reductase (FRE) family.</text>
</comment>
<evidence type="ECO:0000256" key="7">
    <source>
        <dbReference type="ARBA" id="ARBA00023002"/>
    </source>
</evidence>
<dbReference type="Gene3D" id="3.40.50.80">
    <property type="entry name" value="Nucleotide-binding domain of ferredoxin-NADP reductase (FNR) module"/>
    <property type="match status" value="1"/>
</dbReference>
<comment type="subcellular location">
    <subcellularLocation>
        <location evidence="1">Membrane</location>
        <topology evidence="1">Multi-pass membrane protein</topology>
    </subcellularLocation>
</comment>
<dbReference type="EMBL" id="MU253850">
    <property type="protein sequence ID" value="KAG9245373.1"/>
    <property type="molecule type" value="Genomic_DNA"/>
</dbReference>
<name>A0A9P7Z5R6_9HELO</name>
<dbReference type="PANTHER" id="PTHR32361:SF12">
    <property type="entry name" value="PUTATIVE (AFU_ORTHOLOGUE AFUA_1G14340)-RELATED"/>
    <property type="match status" value="1"/>
</dbReference>
<keyword evidence="9 10" id="KW-0472">Membrane</keyword>
<dbReference type="SFLD" id="SFLDS00052">
    <property type="entry name" value="Ferric_Reductase_Domain"/>
    <property type="match status" value="1"/>
</dbReference>
<dbReference type="InterPro" id="IPR013112">
    <property type="entry name" value="FAD-bd_8"/>
</dbReference>
<dbReference type="InterPro" id="IPR013121">
    <property type="entry name" value="Fe_red_NAD-bd_6"/>
</dbReference>
<keyword evidence="7" id="KW-0560">Oxidoreductase</keyword>
<dbReference type="InterPro" id="IPR013130">
    <property type="entry name" value="Fe3_Rdtase_TM_dom"/>
</dbReference>
<dbReference type="InterPro" id="IPR017927">
    <property type="entry name" value="FAD-bd_FR_type"/>
</dbReference>
<dbReference type="InterPro" id="IPR051410">
    <property type="entry name" value="Ferric/Cupric_Reductase"/>
</dbReference>
<dbReference type="GO" id="GO:0006879">
    <property type="term" value="P:intracellular iron ion homeostasis"/>
    <property type="evidence" value="ECO:0007669"/>
    <property type="project" value="TreeGrafter"/>
</dbReference>
<keyword evidence="8" id="KW-0406">Ion transport</keyword>
<dbReference type="CDD" id="cd06186">
    <property type="entry name" value="NOX_Duox_like_FAD_NADP"/>
    <property type="match status" value="1"/>
</dbReference>
<evidence type="ECO:0000256" key="9">
    <source>
        <dbReference type="ARBA" id="ARBA00023136"/>
    </source>
</evidence>
<feature type="transmembrane region" description="Helical" evidence="10">
    <location>
        <begin position="270"/>
        <end position="288"/>
    </location>
</feature>
<keyword evidence="4 10" id="KW-0812">Transmembrane</keyword>
<dbReference type="SUPFAM" id="SSF52343">
    <property type="entry name" value="Ferredoxin reductase-like, C-terminal NADP-linked domain"/>
    <property type="match status" value="1"/>
</dbReference>
<evidence type="ECO:0000259" key="11">
    <source>
        <dbReference type="PROSITE" id="PS51384"/>
    </source>
</evidence>
<accession>A0A9P7Z5R6</accession>
<evidence type="ECO:0000256" key="2">
    <source>
        <dbReference type="ARBA" id="ARBA00006278"/>
    </source>
</evidence>
<evidence type="ECO:0000256" key="3">
    <source>
        <dbReference type="ARBA" id="ARBA00022448"/>
    </source>
</evidence>
<evidence type="ECO:0000256" key="8">
    <source>
        <dbReference type="ARBA" id="ARBA00023065"/>
    </source>
</evidence>
<feature type="domain" description="FAD-binding FR-type" evidence="11">
    <location>
        <begin position="323"/>
        <end position="450"/>
    </location>
</feature>
<keyword evidence="3" id="KW-0813">Transport</keyword>
<dbReference type="Pfam" id="PF08022">
    <property type="entry name" value="FAD_binding_8"/>
    <property type="match status" value="1"/>
</dbReference>
<evidence type="ECO:0000313" key="13">
    <source>
        <dbReference type="Proteomes" id="UP000887226"/>
    </source>
</evidence>
<protein>
    <submittedName>
        <fullName evidence="12">Ferric reductase like transmembrane component-domain-containing protein</fullName>
    </submittedName>
</protein>
<dbReference type="GO" id="GO:0006826">
    <property type="term" value="P:iron ion transport"/>
    <property type="evidence" value="ECO:0007669"/>
    <property type="project" value="TreeGrafter"/>
</dbReference>
<feature type="transmembrane region" description="Helical" evidence="10">
    <location>
        <begin position="239"/>
        <end position="258"/>
    </location>
</feature>
<feature type="transmembrane region" description="Helical" evidence="10">
    <location>
        <begin position="294"/>
        <end position="313"/>
    </location>
</feature>